<dbReference type="GO" id="GO:0016829">
    <property type="term" value="F:lyase activity"/>
    <property type="evidence" value="ECO:0007669"/>
    <property type="project" value="UniProtKB-KW"/>
</dbReference>
<dbReference type="PANTHER" id="PTHR31559">
    <property type="entry name" value="PYRIDOXAL 5'-PHOSPHATE SYNTHASE SUBUNIT SNO"/>
    <property type="match status" value="1"/>
</dbReference>
<dbReference type="GO" id="GO:0008614">
    <property type="term" value="P:pyridoxine metabolic process"/>
    <property type="evidence" value="ECO:0007669"/>
    <property type="project" value="TreeGrafter"/>
</dbReference>
<dbReference type="NCBIfam" id="TIGR03800">
    <property type="entry name" value="PLP_synth_Pdx2"/>
    <property type="match status" value="1"/>
</dbReference>
<keyword evidence="4" id="KW-0456">Lyase</keyword>
<dbReference type="GO" id="GO:0005829">
    <property type="term" value="C:cytosol"/>
    <property type="evidence" value="ECO:0007669"/>
    <property type="project" value="TreeGrafter"/>
</dbReference>
<dbReference type="InterPro" id="IPR002161">
    <property type="entry name" value="PdxT/SNO"/>
</dbReference>
<dbReference type="PANTHER" id="PTHR31559:SF0">
    <property type="entry name" value="PYRIDOXAL 5'-PHOSPHATE SYNTHASE SUBUNIT SNO1-RELATED"/>
    <property type="match status" value="1"/>
</dbReference>
<dbReference type="PIRSF" id="PIRSF005639">
    <property type="entry name" value="Glut_amidoT_SNO"/>
    <property type="match status" value="1"/>
</dbReference>
<evidence type="ECO:0000313" key="6">
    <source>
        <dbReference type="EMBL" id="CAD6505369.1"/>
    </source>
</evidence>
<sequence>MDSEATPRILTVGVLALQGAFSEHFTLLRQAARNLTTPCSWTFREVRTEPDLAACDALILPGGESTTMALVAQRSGLLEPLRHFVKIAQKPTWGTCAGLILLADAVVRSREGGQDLIGGLHVQAARNHFGRQTESFEADLHLPFLAANSPPDASTEAAPATTAPFRAIFIRAPIVEKVLPIPTDPHLHASEAPPENPVRILAVLPRREAGISLEPTTPPYISENGDIIAVQQANIFATSFHPELTGDARIHEWWLKQVVQAIYHK</sequence>
<comment type="catalytic activity">
    <reaction evidence="5">
        <text>L-glutamine + H2O = L-glutamate + NH4(+)</text>
        <dbReference type="Rhea" id="RHEA:15889"/>
        <dbReference type="ChEBI" id="CHEBI:15377"/>
        <dbReference type="ChEBI" id="CHEBI:28938"/>
        <dbReference type="ChEBI" id="CHEBI:29985"/>
        <dbReference type="ChEBI" id="CHEBI:58359"/>
        <dbReference type="EC" id="3.5.1.2"/>
    </reaction>
</comment>
<evidence type="ECO:0000313" key="7">
    <source>
        <dbReference type="Proteomes" id="UP000683417"/>
    </source>
</evidence>
<dbReference type="PROSITE" id="PS51130">
    <property type="entry name" value="PDXT_SNO_2"/>
    <property type="match status" value="1"/>
</dbReference>
<dbReference type="EC" id="3.5.1.2" evidence="1"/>
<dbReference type="CDD" id="cd01749">
    <property type="entry name" value="GATase1_PB"/>
    <property type="match status" value="1"/>
</dbReference>
<dbReference type="Pfam" id="PF01174">
    <property type="entry name" value="SNO"/>
    <property type="match status" value="1"/>
</dbReference>
<dbReference type="GO" id="GO:0004359">
    <property type="term" value="F:glutaminase activity"/>
    <property type="evidence" value="ECO:0007669"/>
    <property type="project" value="UniProtKB-EC"/>
</dbReference>
<gene>
    <name evidence="6" type="ORF">BGTH12_LOCUS6727</name>
</gene>
<evidence type="ECO:0000256" key="4">
    <source>
        <dbReference type="ARBA" id="ARBA00023239"/>
    </source>
</evidence>
<keyword evidence="2" id="KW-0378">Hydrolase</keyword>
<reference evidence="6" key="1">
    <citation type="submission" date="2020-10" db="EMBL/GenBank/DDBJ databases">
        <authorList>
            <person name="Muller C M."/>
        </authorList>
    </citation>
    <scope>NUCLEOTIDE SEQUENCE</scope>
    <source>
        <strain evidence="6">THUN-12</strain>
    </source>
</reference>
<evidence type="ECO:0000256" key="1">
    <source>
        <dbReference type="ARBA" id="ARBA00012918"/>
    </source>
</evidence>
<dbReference type="AlphaFoldDB" id="A0A9W4D7A7"/>
<dbReference type="GO" id="GO:1903600">
    <property type="term" value="C:glutaminase complex"/>
    <property type="evidence" value="ECO:0007669"/>
    <property type="project" value="TreeGrafter"/>
</dbReference>
<protein>
    <recommendedName>
        <fullName evidence="1">glutaminase</fullName>
        <ecNumber evidence="1">3.5.1.2</ecNumber>
    </recommendedName>
</protein>
<evidence type="ECO:0000256" key="3">
    <source>
        <dbReference type="ARBA" id="ARBA00022962"/>
    </source>
</evidence>
<dbReference type="GO" id="GO:0042823">
    <property type="term" value="P:pyridoxal phosphate biosynthetic process"/>
    <property type="evidence" value="ECO:0007669"/>
    <property type="project" value="InterPro"/>
</dbReference>
<dbReference type="PROSITE" id="PS51273">
    <property type="entry name" value="GATASE_TYPE_1"/>
    <property type="match status" value="1"/>
</dbReference>
<dbReference type="EMBL" id="CAJHIT010000009">
    <property type="protein sequence ID" value="CAD6505369.1"/>
    <property type="molecule type" value="Genomic_DNA"/>
</dbReference>
<dbReference type="PROSITE" id="PS01236">
    <property type="entry name" value="PDXT_SNO_1"/>
    <property type="match status" value="1"/>
</dbReference>
<name>A0A9W4D7A7_BLUGR</name>
<dbReference type="Proteomes" id="UP000683417">
    <property type="component" value="Unassembled WGS sequence"/>
</dbReference>
<comment type="caution">
    <text evidence="6">The sequence shown here is derived from an EMBL/GenBank/DDBJ whole genome shotgun (WGS) entry which is preliminary data.</text>
</comment>
<keyword evidence="3" id="KW-0315">Glutamine amidotransferase</keyword>
<accession>A0A9W4D7A7</accession>
<evidence type="ECO:0000256" key="5">
    <source>
        <dbReference type="ARBA" id="ARBA00049534"/>
    </source>
</evidence>
<dbReference type="HAMAP" id="MF_01615">
    <property type="entry name" value="PdxT"/>
    <property type="match status" value="1"/>
</dbReference>
<dbReference type="InterPro" id="IPR021196">
    <property type="entry name" value="PdxT/SNO_CS"/>
</dbReference>
<evidence type="ECO:0000256" key="2">
    <source>
        <dbReference type="ARBA" id="ARBA00022801"/>
    </source>
</evidence>
<proteinExistence type="inferred from homology"/>
<organism evidence="6 7">
    <name type="scientific">Blumeria graminis f. sp. triticale</name>
    <dbReference type="NCBI Taxonomy" id="1689686"/>
    <lineage>
        <taxon>Eukaryota</taxon>
        <taxon>Fungi</taxon>
        <taxon>Dikarya</taxon>
        <taxon>Ascomycota</taxon>
        <taxon>Pezizomycotina</taxon>
        <taxon>Leotiomycetes</taxon>
        <taxon>Erysiphales</taxon>
        <taxon>Erysiphaceae</taxon>
        <taxon>Blumeria</taxon>
    </lineage>
</organism>